<accession>R2T4G3</accession>
<feature type="region of interest" description="Disordered" evidence="1">
    <location>
        <begin position="159"/>
        <end position="194"/>
    </location>
</feature>
<evidence type="ECO:0000313" key="6">
    <source>
        <dbReference type="Proteomes" id="UP000014197"/>
    </source>
</evidence>
<comment type="caution">
    <text evidence="3">The sequence shown here is derived from an EMBL/GenBank/DDBJ whole genome shotgun (WGS) entry which is preliminary data.</text>
</comment>
<keyword evidence="2" id="KW-0732">Signal</keyword>
<name>R2T4G3_9ENTE</name>
<feature type="compositionally biased region" description="Basic and acidic residues" evidence="1">
    <location>
        <begin position="159"/>
        <end position="169"/>
    </location>
</feature>
<feature type="compositionally biased region" description="Acidic residues" evidence="1">
    <location>
        <begin position="170"/>
        <end position="187"/>
    </location>
</feature>
<dbReference type="eggNOG" id="ENOG5032HMF">
    <property type="taxonomic scope" value="Bacteria"/>
</dbReference>
<organism evidence="3 5">
    <name type="scientific">Enterococcus haemoperoxidus ATCC BAA-382</name>
    <dbReference type="NCBI Taxonomy" id="1158608"/>
    <lineage>
        <taxon>Bacteria</taxon>
        <taxon>Bacillati</taxon>
        <taxon>Bacillota</taxon>
        <taxon>Bacilli</taxon>
        <taxon>Lactobacillales</taxon>
        <taxon>Enterococcaceae</taxon>
        <taxon>Enterococcus</taxon>
    </lineage>
</organism>
<evidence type="ECO:0000313" key="3">
    <source>
        <dbReference type="EMBL" id="EOH95139.1"/>
    </source>
</evidence>
<dbReference type="PATRIC" id="fig|1158608.3.peg.2185"/>
<reference evidence="3 5" key="1">
    <citation type="submission" date="2013-02" db="EMBL/GenBank/DDBJ databases">
        <title>The Genome Sequence of Enterococcus haemoperoxidus BAA-382.</title>
        <authorList>
            <consortium name="The Broad Institute Genome Sequencing Platform"/>
            <consortium name="The Broad Institute Genome Sequencing Center for Infectious Disease"/>
            <person name="Earl A.M."/>
            <person name="Gilmore M.S."/>
            <person name="Lebreton F."/>
            <person name="Walker B."/>
            <person name="Young S.K."/>
            <person name="Zeng Q."/>
            <person name="Gargeya S."/>
            <person name="Fitzgerald M."/>
            <person name="Haas B."/>
            <person name="Abouelleil A."/>
            <person name="Alvarado L."/>
            <person name="Arachchi H.M."/>
            <person name="Berlin A.M."/>
            <person name="Chapman S.B."/>
            <person name="Dewar J."/>
            <person name="Goldberg J."/>
            <person name="Griggs A."/>
            <person name="Gujja S."/>
            <person name="Hansen M."/>
            <person name="Howarth C."/>
            <person name="Imamovic A."/>
            <person name="Larimer J."/>
            <person name="McCowan C."/>
            <person name="Murphy C."/>
            <person name="Neiman D."/>
            <person name="Pearson M."/>
            <person name="Priest M."/>
            <person name="Roberts A."/>
            <person name="Saif S."/>
            <person name="Shea T."/>
            <person name="Sisk P."/>
            <person name="Sykes S."/>
            <person name="Wortman J."/>
            <person name="Nusbaum C."/>
            <person name="Birren B."/>
        </authorList>
    </citation>
    <scope>NUCLEOTIDE SEQUENCE [LARGE SCALE GENOMIC DNA]</scope>
    <source>
        <strain evidence="3 5">ATCC BAA-382</strain>
    </source>
</reference>
<dbReference type="Proteomes" id="UP000013858">
    <property type="component" value="Unassembled WGS sequence"/>
</dbReference>
<reference evidence="4 6" key="2">
    <citation type="submission" date="2013-03" db="EMBL/GenBank/DDBJ databases">
        <title>The Genome Sequence of Enterococcus haemoperoxidus BAA-382 (PacBio/Illumina hybrid assembly).</title>
        <authorList>
            <consortium name="The Broad Institute Genomics Platform"/>
            <consortium name="The Broad Institute Genome Sequencing Center for Infectious Disease"/>
            <person name="Earl A."/>
            <person name="Russ C."/>
            <person name="Gilmore M."/>
            <person name="Surin D."/>
            <person name="Walker B."/>
            <person name="Young S."/>
            <person name="Zeng Q."/>
            <person name="Gargeya S."/>
            <person name="Fitzgerald M."/>
            <person name="Haas B."/>
            <person name="Abouelleil A."/>
            <person name="Allen A.W."/>
            <person name="Alvarado L."/>
            <person name="Arachchi H.M."/>
            <person name="Berlin A.M."/>
            <person name="Chapman S.B."/>
            <person name="Gainer-Dewar J."/>
            <person name="Goldberg J."/>
            <person name="Griggs A."/>
            <person name="Gujja S."/>
            <person name="Hansen M."/>
            <person name="Howarth C."/>
            <person name="Imamovic A."/>
            <person name="Ireland A."/>
            <person name="Larimer J."/>
            <person name="McCowan C."/>
            <person name="Murphy C."/>
            <person name="Pearson M."/>
            <person name="Poon T.W."/>
            <person name="Priest M."/>
            <person name="Roberts A."/>
            <person name="Saif S."/>
            <person name="Shea T."/>
            <person name="Sisk P."/>
            <person name="Sykes S."/>
            <person name="Wortman J."/>
            <person name="Nusbaum C."/>
            <person name="Birren B."/>
        </authorList>
    </citation>
    <scope>NUCLEOTIDE SEQUENCE [LARGE SCALE GENOMIC DNA]</scope>
    <source>
        <strain evidence="4 6">ATCC BAA-382</strain>
    </source>
</reference>
<dbReference type="PROSITE" id="PS51257">
    <property type="entry name" value="PROKAR_LIPOPROTEIN"/>
    <property type="match status" value="1"/>
</dbReference>
<proteinExistence type="predicted"/>
<gene>
    <name evidence="4" type="ORF">I583_03184</name>
    <name evidence="3" type="ORF">UAW_02218</name>
</gene>
<dbReference type="EMBL" id="AJAR01000020">
    <property type="protein sequence ID" value="EOH95139.1"/>
    <property type="molecule type" value="Genomic_DNA"/>
</dbReference>
<evidence type="ECO:0000313" key="5">
    <source>
        <dbReference type="Proteomes" id="UP000013858"/>
    </source>
</evidence>
<keyword evidence="6" id="KW-1185">Reference proteome</keyword>
<dbReference type="EMBL" id="ASVY01000003">
    <property type="protein sequence ID" value="EOT60538.1"/>
    <property type="molecule type" value="Genomic_DNA"/>
</dbReference>
<feature type="chain" id="PRO_5038573163" description="DUF5067 domain-containing protein" evidence="2">
    <location>
        <begin position="28"/>
        <end position="367"/>
    </location>
</feature>
<dbReference type="AlphaFoldDB" id="R2T4G3"/>
<evidence type="ECO:0000256" key="2">
    <source>
        <dbReference type="SAM" id="SignalP"/>
    </source>
</evidence>
<dbReference type="STRING" id="155618.RV06_GL002493"/>
<dbReference type="RefSeq" id="WP_010762409.1">
    <property type="nucleotide sequence ID" value="NZ_KB946316.1"/>
</dbReference>
<feature type="signal peptide" evidence="2">
    <location>
        <begin position="1"/>
        <end position="27"/>
    </location>
</feature>
<evidence type="ECO:0000256" key="1">
    <source>
        <dbReference type="SAM" id="MobiDB-lite"/>
    </source>
</evidence>
<protein>
    <recommendedName>
        <fullName evidence="7">DUF5067 domain-containing protein</fullName>
    </recommendedName>
</protein>
<evidence type="ECO:0000313" key="4">
    <source>
        <dbReference type="EMBL" id="EOT60538.1"/>
    </source>
</evidence>
<evidence type="ECO:0008006" key="7">
    <source>
        <dbReference type="Google" id="ProtNLM"/>
    </source>
</evidence>
<dbReference type="Proteomes" id="UP000014197">
    <property type="component" value="Unassembled WGS sequence"/>
</dbReference>
<sequence length="367" mass="41239">MKNFKKKAWVGLLVLLLLTIAACGTNSGNKEGSKKKENDTVKKFKDEGYLFSDRSYPSFGTMIYSLVLDNPDTGITFESYVELEKKGDNLIPNSIASIRYNEKDNDIDSEIVYFQGKHSADEEETLEAYTKSLKKIGLTKGDFIDFVLQYAKDNYKASEEDLKDAKELDTDTSDSEDTSDEEEDSDNDTTKKPDFGALSDSWDSFQIELDGEVVQLPLTYKEFEAFGWSAKESNSVKTTDTLEAGDSESSFYMVKGDAEVTVKVKNFSEKDQKLKDCDITELYLHTSEASDLGRGITLPGGIKITDRNNSILINTIKEKYGSTNSRDIETIGALTYEIGVSKSYTFYFSSNFDDQLTRIKIEVDAKR</sequence>
<dbReference type="OrthoDB" id="9966550at2"/>